<reference evidence="1" key="1">
    <citation type="journal article" date="2014" name="Front. Microbiol.">
        <title>High frequency of phylogenetically diverse reductive dehalogenase-homologous genes in deep subseafloor sedimentary metagenomes.</title>
        <authorList>
            <person name="Kawai M."/>
            <person name="Futagami T."/>
            <person name="Toyoda A."/>
            <person name="Takaki Y."/>
            <person name="Nishi S."/>
            <person name="Hori S."/>
            <person name="Arai W."/>
            <person name="Tsubouchi T."/>
            <person name="Morono Y."/>
            <person name="Uchiyama I."/>
            <person name="Ito T."/>
            <person name="Fujiyama A."/>
            <person name="Inagaki F."/>
            <person name="Takami H."/>
        </authorList>
    </citation>
    <scope>NUCLEOTIDE SEQUENCE</scope>
    <source>
        <strain evidence="1">Expedition CK06-06</strain>
    </source>
</reference>
<dbReference type="EMBL" id="BART01010391">
    <property type="protein sequence ID" value="GAG88534.1"/>
    <property type="molecule type" value="Genomic_DNA"/>
</dbReference>
<name>X1AZ53_9ZZZZ</name>
<accession>X1AZ53</accession>
<sequence length="122" mass="14028">MGADMKVSYVHFPVGHDLEKEKEALILFSESMTQEMMNEIYDEVTYELLVLVDPETAHKEVIKTIELGFETLKSRRTTFITFKESVIYLSGGLSWGDTTEEMKAIEKLGYILELSREHDSSK</sequence>
<protein>
    <submittedName>
        <fullName evidence="1">Uncharacterized protein</fullName>
    </submittedName>
</protein>
<organism evidence="1">
    <name type="scientific">marine sediment metagenome</name>
    <dbReference type="NCBI Taxonomy" id="412755"/>
    <lineage>
        <taxon>unclassified sequences</taxon>
        <taxon>metagenomes</taxon>
        <taxon>ecological metagenomes</taxon>
    </lineage>
</organism>
<evidence type="ECO:0000313" key="1">
    <source>
        <dbReference type="EMBL" id="GAG88534.1"/>
    </source>
</evidence>
<proteinExistence type="predicted"/>
<gene>
    <name evidence="1" type="ORF">S01H4_22619</name>
</gene>
<comment type="caution">
    <text evidence="1">The sequence shown here is derived from an EMBL/GenBank/DDBJ whole genome shotgun (WGS) entry which is preliminary data.</text>
</comment>
<dbReference type="AlphaFoldDB" id="X1AZ53"/>